<feature type="region of interest" description="Disordered" evidence="1">
    <location>
        <begin position="232"/>
        <end position="256"/>
    </location>
</feature>
<dbReference type="OrthoDB" id="5917212at2759"/>
<accession>A0A7E5WR35</accession>
<dbReference type="Proteomes" id="UP000322000">
    <property type="component" value="Chromosome 23"/>
</dbReference>
<dbReference type="GeneID" id="113504835"/>
<feature type="domain" description="Aftiphilin clathrin-binding box" evidence="2">
    <location>
        <begin position="423"/>
        <end position="488"/>
    </location>
</feature>
<dbReference type="InterPro" id="IPR046359">
    <property type="entry name" value="Aftin-like"/>
</dbReference>
<dbReference type="GO" id="GO:0032588">
    <property type="term" value="C:trans-Golgi network membrane"/>
    <property type="evidence" value="ECO:0007669"/>
    <property type="project" value="InterPro"/>
</dbReference>
<feature type="compositionally biased region" description="Polar residues" evidence="1">
    <location>
        <begin position="160"/>
        <end position="177"/>
    </location>
</feature>
<feature type="compositionally biased region" description="Low complexity" evidence="1">
    <location>
        <begin position="989"/>
        <end position="1000"/>
    </location>
</feature>
<feature type="compositionally biased region" description="Polar residues" evidence="1">
    <location>
        <begin position="641"/>
        <end position="662"/>
    </location>
</feature>
<feature type="region of interest" description="Disordered" evidence="1">
    <location>
        <begin position="1"/>
        <end position="78"/>
    </location>
</feature>
<feature type="region of interest" description="Disordered" evidence="1">
    <location>
        <begin position="832"/>
        <end position="859"/>
    </location>
</feature>
<feature type="compositionally biased region" description="Basic and acidic residues" evidence="1">
    <location>
        <begin position="238"/>
        <end position="251"/>
    </location>
</feature>
<dbReference type="InParanoid" id="A0A7E5WR35"/>
<feature type="region of interest" description="Disordered" evidence="1">
    <location>
        <begin position="139"/>
        <end position="178"/>
    </location>
</feature>
<evidence type="ECO:0000256" key="1">
    <source>
        <dbReference type="SAM" id="MobiDB-lite"/>
    </source>
</evidence>
<keyword evidence="3" id="KW-1185">Reference proteome</keyword>
<reference evidence="4" key="1">
    <citation type="submission" date="2025-08" db="UniProtKB">
        <authorList>
            <consortium name="RefSeq"/>
        </authorList>
    </citation>
    <scope>IDENTIFICATION</scope>
</reference>
<feature type="region of interest" description="Disordered" evidence="1">
    <location>
        <begin position="631"/>
        <end position="662"/>
    </location>
</feature>
<dbReference type="CTD" id="41744"/>
<gene>
    <name evidence="4" type="primary">LOC113504835</name>
</gene>
<feature type="compositionally biased region" description="Basic and acidic residues" evidence="1">
    <location>
        <begin position="63"/>
        <end position="78"/>
    </location>
</feature>
<dbReference type="InterPro" id="IPR029205">
    <property type="entry name" value="Clathrin-bd"/>
</dbReference>
<dbReference type="KEGG" id="tnl:113504835"/>
<feature type="compositionally biased region" description="Polar residues" evidence="1">
    <location>
        <begin position="50"/>
        <end position="62"/>
    </location>
</feature>
<dbReference type="PANTHER" id="PTHR16156:SF10">
    <property type="entry name" value="AFTIPHILIN-RELATED"/>
    <property type="match status" value="1"/>
</dbReference>
<organism evidence="3 4">
    <name type="scientific">Trichoplusia ni</name>
    <name type="common">Cabbage looper</name>
    <dbReference type="NCBI Taxonomy" id="7111"/>
    <lineage>
        <taxon>Eukaryota</taxon>
        <taxon>Metazoa</taxon>
        <taxon>Ecdysozoa</taxon>
        <taxon>Arthropoda</taxon>
        <taxon>Hexapoda</taxon>
        <taxon>Insecta</taxon>
        <taxon>Pterygota</taxon>
        <taxon>Neoptera</taxon>
        <taxon>Endopterygota</taxon>
        <taxon>Lepidoptera</taxon>
        <taxon>Glossata</taxon>
        <taxon>Ditrysia</taxon>
        <taxon>Noctuoidea</taxon>
        <taxon>Noctuidae</taxon>
        <taxon>Plusiinae</taxon>
        <taxon>Trichoplusia</taxon>
    </lineage>
</organism>
<proteinExistence type="predicted"/>
<dbReference type="Pfam" id="PF15045">
    <property type="entry name" value="Clathrin_bdg"/>
    <property type="match status" value="1"/>
</dbReference>
<evidence type="ECO:0000313" key="4">
    <source>
        <dbReference type="RefSeq" id="XP_026743104.1"/>
    </source>
</evidence>
<evidence type="ECO:0000313" key="3">
    <source>
        <dbReference type="Proteomes" id="UP000322000"/>
    </source>
</evidence>
<dbReference type="AlphaFoldDB" id="A0A7E5WR35"/>
<feature type="compositionally biased region" description="Polar residues" evidence="1">
    <location>
        <begin position="957"/>
        <end position="978"/>
    </location>
</feature>
<feature type="compositionally biased region" description="Acidic residues" evidence="1">
    <location>
        <begin position="16"/>
        <end position="27"/>
    </location>
</feature>
<name>A0A7E5WR35_TRINI</name>
<protein>
    <submittedName>
        <fullName evidence="4">Uncharacterized protein LOC113504835 isoform X1</fullName>
    </submittedName>
</protein>
<dbReference type="GO" id="GO:0030276">
    <property type="term" value="F:clathrin binding"/>
    <property type="evidence" value="ECO:0007669"/>
    <property type="project" value="InterPro"/>
</dbReference>
<dbReference type="RefSeq" id="XP_026743104.1">
    <property type="nucleotide sequence ID" value="XM_026887303.1"/>
</dbReference>
<feature type="compositionally biased region" description="Low complexity" evidence="1">
    <location>
        <begin position="838"/>
        <end position="853"/>
    </location>
</feature>
<dbReference type="GO" id="GO:0030121">
    <property type="term" value="C:AP-1 adaptor complex"/>
    <property type="evidence" value="ECO:0007669"/>
    <property type="project" value="TreeGrafter"/>
</dbReference>
<dbReference type="PANTHER" id="PTHR16156">
    <property type="entry name" value="AFTIPHILIN A-RELATED"/>
    <property type="match status" value="1"/>
</dbReference>
<sequence length="1082" mass="120336">MSIPPLVCSTPPPPEQCEDDKDTEDFDLSYNLSQEEDDDDVNNDYNYGNFSSYSHYQPSPNNKPHEIKEHEITKSVDDEVHKEVFIEYGNSTQTEQSNSSQDVFGASDINENKLKCDEDTNIEDLNLKLDEEIVTIIEDNGDEHETSEQNADSFKDLNIPCSSNNSSQGTNVSSCENVNEPIEGSKETQIDLEEEIVERFSEVTVKFESNANPVDIALSEHMDAASSIQFVDPPRLGDLSKDSEEHTDEFKQPPQELSTVTNDINIDDDFGDFDDFKFVNTKTDVATVVDSSNPWENAETNESDFGNFTANFDENQFRSVETPQNTIPISDTDQAVREIKDEESNLDSDFEDFEDFKSSAVKSGANVAPEEECQLHFLNLQSTDNEHQIMESISKVLSSVFQEEISNTNVETECKLESLLSETWGHLMQTDERQPYIVNWNNSLGQKTLLKALCIDSRNILFGPKWSSHMPKYAANLSNAPLQPQKQPSAPSNASVSEVVADKTVNKQTTWSDPFTSDGQEFTYAEALLLDLEHLMATLDQMAHNHSTLKISELLSHACNSENDGANITPRPTDLDVFEAATSSKSDKIYSNTIGVQPMRQISLPDTHIFTPTDSEIPRSKTIHYDRSPGVLLPQPALDENNAQTDNSATQNANSVPEAGSDNTNEYWEFQDFKSTINTSLPVSINQSEIPQENKMEIATTLPIANVAYQTNLLQPIKVEPSMPTLNWPDPGEVKVAYDDFSDFVSISSQSTEKQGIAEPSLPQIDADNIIKPENLNDLNEKTDDITDTVIVKNDDIVDDDFDTFQSALPTSSAPNDFKTAFGFTANQTVDDFTDVQNGSPKNNNNKSDNISSAALQRPSDQALTPNVGFISNTTEFPYKNSLSVGPQIQPSLLQPTPASFSATNTQNQRTTGQILQPLFLESYSQINWPSPGIDLQDLSRFNPVETLHSLKSDLSVSGLSKGSSPVHNQKTTTVNQSSDDDVWGEFVSSKPKQQQSHSKITPVFAEDDEWTDFISSPSAKPQNGLNTISFNVHTNSNIQKTSQNKFSVKSKQTPVDIPTLNYITPKSNTHKSYNDKHFQNL</sequence>
<evidence type="ECO:0000259" key="2">
    <source>
        <dbReference type="Pfam" id="PF15045"/>
    </source>
</evidence>
<feature type="region of interest" description="Disordered" evidence="1">
    <location>
        <begin position="957"/>
        <end position="1000"/>
    </location>
</feature>